<protein>
    <submittedName>
        <fullName evidence="1">Uncharacterized protein</fullName>
    </submittedName>
</protein>
<name>A0A0A9E7I3_ARUDO</name>
<dbReference type="AlphaFoldDB" id="A0A0A9E7I3"/>
<proteinExistence type="predicted"/>
<reference evidence="1" key="2">
    <citation type="journal article" date="2015" name="Data Brief">
        <title>Shoot transcriptome of the giant reed, Arundo donax.</title>
        <authorList>
            <person name="Barrero R.A."/>
            <person name="Guerrero F.D."/>
            <person name="Moolhuijzen P."/>
            <person name="Goolsby J.A."/>
            <person name="Tidwell J."/>
            <person name="Bellgard S.E."/>
            <person name="Bellgard M.I."/>
        </authorList>
    </citation>
    <scope>NUCLEOTIDE SEQUENCE</scope>
    <source>
        <tissue evidence="1">Shoot tissue taken approximately 20 cm above the soil surface</tissue>
    </source>
</reference>
<evidence type="ECO:0000313" key="1">
    <source>
        <dbReference type="EMBL" id="JAD91942.1"/>
    </source>
</evidence>
<organism evidence="1">
    <name type="scientific">Arundo donax</name>
    <name type="common">Giant reed</name>
    <name type="synonym">Donax arundinaceus</name>
    <dbReference type="NCBI Taxonomy" id="35708"/>
    <lineage>
        <taxon>Eukaryota</taxon>
        <taxon>Viridiplantae</taxon>
        <taxon>Streptophyta</taxon>
        <taxon>Embryophyta</taxon>
        <taxon>Tracheophyta</taxon>
        <taxon>Spermatophyta</taxon>
        <taxon>Magnoliopsida</taxon>
        <taxon>Liliopsida</taxon>
        <taxon>Poales</taxon>
        <taxon>Poaceae</taxon>
        <taxon>PACMAD clade</taxon>
        <taxon>Arundinoideae</taxon>
        <taxon>Arundineae</taxon>
        <taxon>Arundo</taxon>
    </lineage>
</organism>
<dbReference type="EMBL" id="GBRH01205953">
    <property type="protein sequence ID" value="JAD91942.1"/>
    <property type="molecule type" value="Transcribed_RNA"/>
</dbReference>
<sequence>MFGSVGTWYFGYRSNNLLFVLLQKMIAIIASSCEQHLGPLANL</sequence>
<reference evidence="1" key="1">
    <citation type="submission" date="2014-09" db="EMBL/GenBank/DDBJ databases">
        <authorList>
            <person name="Magalhaes I.L.F."/>
            <person name="Oliveira U."/>
            <person name="Santos F.R."/>
            <person name="Vidigal T.H.D.A."/>
            <person name="Brescovit A.D."/>
            <person name="Santos A.J."/>
        </authorList>
    </citation>
    <scope>NUCLEOTIDE SEQUENCE</scope>
    <source>
        <tissue evidence="1">Shoot tissue taken approximately 20 cm above the soil surface</tissue>
    </source>
</reference>
<accession>A0A0A9E7I3</accession>